<dbReference type="PANTHER" id="PTHR11757:SF19">
    <property type="entry name" value="PROLYL ENDOPEPTIDASE-LIKE"/>
    <property type="match status" value="1"/>
</dbReference>
<dbReference type="SUPFAM" id="SSF50993">
    <property type="entry name" value="Peptidase/esterase 'gauge' domain"/>
    <property type="match status" value="1"/>
</dbReference>
<evidence type="ECO:0000256" key="3">
    <source>
        <dbReference type="ARBA" id="ARBA00022801"/>
    </source>
</evidence>
<keyword evidence="2" id="KW-0645">Protease</keyword>
<name>A0ABV9R2L2_9GAMM</name>
<dbReference type="InterPro" id="IPR023302">
    <property type="entry name" value="Pept_S9A_N"/>
</dbReference>
<evidence type="ECO:0000313" key="9">
    <source>
        <dbReference type="Proteomes" id="UP001595886"/>
    </source>
</evidence>
<feature type="region of interest" description="Disordered" evidence="5">
    <location>
        <begin position="34"/>
        <end position="61"/>
    </location>
</feature>
<evidence type="ECO:0000313" key="8">
    <source>
        <dbReference type="EMBL" id="MFC4822034.1"/>
    </source>
</evidence>
<feature type="domain" description="Peptidase S9A N-terminal" evidence="7">
    <location>
        <begin position="42"/>
        <end position="443"/>
    </location>
</feature>
<dbReference type="SUPFAM" id="SSF53474">
    <property type="entry name" value="alpha/beta-Hydrolases"/>
    <property type="match status" value="1"/>
</dbReference>
<dbReference type="InterPro" id="IPR051543">
    <property type="entry name" value="Serine_Peptidase_S9A"/>
</dbReference>
<dbReference type="Proteomes" id="UP001595886">
    <property type="component" value="Unassembled WGS sequence"/>
</dbReference>
<evidence type="ECO:0000259" key="6">
    <source>
        <dbReference type="Pfam" id="PF00326"/>
    </source>
</evidence>
<keyword evidence="9" id="KW-1185">Reference proteome</keyword>
<dbReference type="RefSeq" id="WP_380022316.1">
    <property type="nucleotide sequence ID" value="NZ_JBHSHD010000013.1"/>
</dbReference>
<dbReference type="Pfam" id="PF00326">
    <property type="entry name" value="Peptidase_S9"/>
    <property type="match status" value="1"/>
</dbReference>
<comment type="caution">
    <text evidence="8">The sequence shown here is derived from an EMBL/GenBank/DDBJ whole genome shotgun (WGS) entry which is preliminary data.</text>
</comment>
<organism evidence="8 9">
    <name type="scientific">Dokdonella ginsengisoli</name>
    <dbReference type="NCBI Taxonomy" id="363846"/>
    <lineage>
        <taxon>Bacteria</taxon>
        <taxon>Pseudomonadati</taxon>
        <taxon>Pseudomonadota</taxon>
        <taxon>Gammaproteobacteria</taxon>
        <taxon>Lysobacterales</taxon>
        <taxon>Rhodanobacteraceae</taxon>
        <taxon>Dokdonella</taxon>
    </lineage>
</organism>
<gene>
    <name evidence="8" type="ORF">ACFO6Q_17045</name>
</gene>
<sequence length="721" mass="80214">MRHGPPSEASAHRALRAALTALALCACAGPPAPRTGSADATPVARKVPHVVSSPNGDREDPYYWLRDDTRSRKDVLDHLRAENAYYARAMAPLQAQAERLYGEITSRIAPDDAGVPVRERHCWYQTRYADGAAYPRFVRRCGSQTADEQLLLDETALAAGHAYYHVRSRVVSPDERLLAYAEDTAGRYQCTIRIRNLASGETLPDEIRGTSGAIVWADDNRTLFYVENDPVTLATRRVRRHALGTDAVADVTVYEEPDDRYYVDLARTGDDRFLVIQLDSRSTSEVRYLPANALLAPWRILAPRESGIEYDVDHVDGSWIVRSNWQAPDFRIVQVDDANVGDKRGWREVVAAQEGTSIERMTVFRDYLALGERSDGRRGIRIVDRHSGRQFHLGSDAADDTATLGDNRVQDTDELRYEITSLITPPSTYRLDLRSGERTLLKQARVPGYDASAYEAVRIRIDARDGTRIPVSLAYRKGLRADGTAPLLQLGYGAYGVSSDPRFDPAYASLLDRGFVLAVAHVRGGGELGGAWHDAGKLLHKQNTFDDFVDVTRALVAAGYADRSKVFAAGRSAGGLLMGAIANQAPQDYRALAAGVPFVDVLTTMLDPSVPTTTNEYEEWGDPREKPYYDYLRAYSPYDNVGAHDYPALYVTTSLNDSQVQYYEPAKWVARLRATKTDSRPLLFKIDMDGGHNGKSGRFGRQRETAQMYAFFLDQLKPSTD</sequence>
<feature type="domain" description="Peptidase S9 prolyl oligopeptidase catalytic" evidence="6">
    <location>
        <begin position="503"/>
        <end position="717"/>
    </location>
</feature>
<dbReference type="InterPro" id="IPR001375">
    <property type="entry name" value="Peptidase_S9_cat"/>
</dbReference>
<dbReference type="InterPro" id="IPR029058">
    <property type="entry name" value="AB_hydrolase_fold"/>
</dbReference>
<accession>A0ABV9R2L2</accession>
<evidence type="ECO:0000256" key="4">
    <source>
        <dbReference type="ARBA" id="ARBA00022825"/>
    </source>
</evidence>
<proteinExistence type="inferred from homology"/>
<evidence type="ECO:0000256" key="1">
    <source>
        <dbReference type="ARBA" id="ARBA00005228"/>
    </source>
</evidence>
<keyword evidence="3" id="KW-0378">Hydrolase</keyword>
<dbReference type="InterPro" id="IPR002470">
    <property type="entry name" value="Peptidase_S9A"/>
</dbReference>
<dbReference type="PANTHER" id="PTHR11757">
    <property type="entry name" value="PROTEASE FAMILY S9A OLIGOPEPTIDASE"/>
    <property type="match status" value="1"/>
</dbReference>
<dbReference type="Gene3D" id="3.40.50.1820">
    <property type="entry name" value="alpha/beta hydrolase"/>
    <property type="match status" value="1"/>
</dbReference>
<evidence type="ECO:0000256" key="5">
    <source>
        <dbReference type="SAM" id="MobiDB-lite"/>
    </source>
</evidence>
<dbReference type="PROSITE" id="PS51257">
    <property type="entry name" value="PROKAR_LIPOPROTEIN"/>
    <property type="match status" value="1"/>
</dbReference>
<comment type="similarity">
    <text evidence="1">Belongs to the peptidase S9A family.</text>
</comment>
<protein>
    <submittedName>
        <fullName evidence="8">S9 family peptidase</fullName>
    </submittedName>
</protein>
<dbReference type="EMBL" id="JBHSHD010000013">
    <property type="protein sequence ID" value="MFC4822034.1"/>
    <property type="molecule type" value="Genomic_DNA"/>
</dbReference>
<dbReference type="Gene3D" id="2.130.10.120">
    <property type="entry name" value="Prolyl oligopeptidase, N-terminal domain"/>
    <property type="match status" value="1"/>
</dbReference>
<reference evidence="9" key="1">
    <citation type="journal article" date="2019" name="Int. J. Syst. Evol. Microbiol.">
        <title>The Global Catalogue of Microorganisms (GCM) 10K type strain sequencing project: providing services to taxonomists for standard genome sequencing and annotation.</title>
        <authorList>
            <consortium name="The Broad Institute Genomics Platform"/>
            <consortium name="The Broad Institute Genome Sequencing Center for Infectious Disease"/>
            <person name="Wu L."/>
            <person name="Ma J."/>
        </authorList>
    </citation>
    <scope>NUCLEOTIDE SEQUENCE [LARGE SCALE GENOMIC DNA]</scope>
    <source>
        <strain evidence="9">CCUG 30340</strain>
    </source>
</reference>
<evidence type="ECO:0000256" key="2">
    <source>
        <dbReference type="ARBA" id="ARBA00022670"/>
    </source>
</evidence>
<dbReference type="Pfam" id="PF02897">
    <property type="entry name" value="Peptidase_S9_N"/>
    <property type="match status" value="1"/>
</dbReference>
<dbReference type="PRINTS" id="PR00862">
    <property type="entry name" value="PROLIGOPTASE"/>
</dbReference>
<keyword evidence="4" id="KW-0720">Serine protease</keyword>
<evidence type="ECO:0000259" key="7">
    <source>
        <dbReference type="Pfam" id="PF02897"/>
    </source>
</evidence>